<accession>A0A845QHL1</accession>
<feature type="transmembrane region" description="Helical" evidence="1">
    <location>
        <begin position="201"/>
        <end position="221"/>
    </location>
</feature>
<dbReference type="RefSeq" id="WP_160201902.1">
    <property type="nucleotide sequence ID" value="NZ_QXWK01000013.1"/>
</dbReference>
<dbReference type="Proteomes" id="UP000446866">
    <property type="component" value="Unassembled WGS sequence"/>
</dbReference>
<protein>
    <submittedName>
        <fullName evidence="2">TIGR01906 family membrane protein</fullName>
    </submittedName>
</protein>
<dbReference type="EMBL" id="QXWK01000013">
    <property type="protein sequence ID" value="NBH61620.1"/>
    <property type="molecule type" value="Genomic_DNA"/>
</dbReference>
<sequence length="238" mass="27752">MRILEYIVGFVMSLALVLILLITAVEAVVYWSPDYFKSEYEKYDVTTSVEMEMDDLLHVTDEMMAYLRGDREELQVPTMVAGQSRGFFSAREIAHMADVKELFFGGMMIRRWAIVVFVVCFGWLFLRKRLLLTPKFLLWGILGVLVVCAVSGLIVATDFHKYFVIFHHIFFDNDLWLLDPKTDLLIRIVPQPFFVDTTLRIVLTFGGWLVAVLMICSFFVWRQRVMQRQSHDTRRTAA</sequence>
<comment type="caution">
    <text evidence="2">The sequence shown here is derived from an EMBL/GenBank/DDBJ whole genome shotgun (WGS) entry which is preliminary data.</text>
</comment>
<dbReference type="NCBIfam" id="TIGR01906">
    <property type="entry name" value="integ_TIGR01906"/>
    <property type="match status" value="1"/>
</dbReference>
<dbReference type="AlphaFoldDB" id="A0A845QHL1"/>
<feature type="transmembrane region" description="Helical" evidence="1">
    <location>
        <begin position="102"/>
        <end position="124"/>
    </location>
</feature>
<evidence type="ECO:0000313" key="2">
    <source>
        <dbReference type="EMBL" id="NBH61620.1"/>
    </source>
</evidence>
<gene>
    <name evidence="2" type="ORF">D0435_08150</name>
</gene>
<organism evidence="2 3">
    <name type="scientific">Anaerotruncus colihominis</name>
    <dbReference type="NCBI Taxonomy" id="169435"/>
    <lineage>
        <taxon>Bacteria</taxon>
        <taxon>Bacillati</taxon>
        <taxon>Bacillota</taxon>
        <taxon>Clostridia</taxon>
        <taxon>Eubacteriales</taxon>
        <taxon>Oscillospiraceae</taxon>
        <taxon>Anaerotruncus</taxon>
    </lineage>
</organism>
<dbReference type="Pfam" id="PF07314">
    <property type="entry name" value="Lit"/>
    <property type="match status" value="1"/>
</dbReference>
<keyword evidence="1" id="KW-1133">Transmembrane helix</keyword>
<dbReference type="InterPro" id="IPR010178">
    <property type="entry name" value="Lit"/>
</dbReference>
<proteinExistence type="predicted"/>
<evidence type="ECO:0000313" key="3">
    <source>
        <dbReference type="Proteomes" id="UP000446866"/>
    </source>
</evidence>
<evidence type="ECO:0000256" key="1">
    <source>
        <dbReference type="SAM" id="Phobius"/>
    </source>
</evidence>
<name>A0A845QHL1_9FIRM</name>
<feature type="transmembrane region" description="Helical" evidence="1">
    <location>
        <begin position="136"/>
        <end position="156"/>
    </location>
</feature>
<keyword evidence="1" id="KW-0812">Transmembrane</keyword>
<reference evidence="2 3" key="1">
    <citation type="submission" date="2018-08" db="EMBL/GenBank/DDBJ databases">
        <title>Murine metabolic-syndrome-specific gut microbial biobank.</title>
        <authorList>
            <person name="Liu C."/>
        </authorList>
    </citation>
    <scope>NUCLEOTIDE SEQUENCE [LARGE SCALE GENOMIC DNA]</scope>
    <source>
        <strain evidence="2 3">28</strain>
    </source>
</reference>
<keyword evidence="1" id="KW-0472">Membrane</keyword>
<feature type="transmembrane region" description="Helical" evidence="1">
    <location>
        <begin position="7"/>
        <end position="31"/>
    </location>
</feature>
<keyword evidence="3" id="KW-1185">Reference proteome</keyword>